<name>A0A099J2H9_9MICO</name>
<keyword evidence="1" id="KW-0812">Transmembrane</keyword>
<gene>
    <name evidence="4" type="ORF">BJ997_004321</name>
    <name evidence="3" type="ORF">GY21_20105</name>
</gene>
<dbReference type="EMBL" id="JPXF01000139">
    <property type="protein sequence ID" value="KGJ71752.1"/>
    <property type="molecule type" value="Genomic_DNA"/>
</dbReference>
<keyword evidence="1" id="KW-1133">Transmembrane helix</keyword>
<reference evidence="4 6" key="2">
    <citation type="submission" date="2020-08" db="EMBL/GenBank/DDBJ databases">
        <title>Sequencing the genomes of 1000 actinobacteria strains.</title>
        <authorList>
            <person name="Klenk H.-P."/>
        </authorList>
    </citation>
    <scope>NUCLEOTIDE SEQUENCE [LARGE SCALE GENOMIC DNA]</scope>
    <source>
        <strain evidence="4 6">DSM 21065</strain>
    </source>
</reference>
<feature type="domain" description="DUF2510" evidence="2">
    <location>
        <begin position="1"/>
        <end position="19"/>
    </location>
</feature>
<protein>
    <recommendedName>
        <fullName evidence="2">DUF2510 domain-containing protein</fullName>
    </recommendedName>
</protein>
<dbReference type="EMBL" id="JACHBQ010000002">
    <property type="protein sequence ID" value="MBB5643710.1"/>
    <property type="molecule type" value="Genomic_DNA"/>
</dbReference>
<feature type="transmembrane region" description="Helical" evidence="1">
    <location>
        <begin position="31"/>
        <end position="54"/>
    </location>
</feature>
<dbReference type="InterPro" id="IPR018929">
    <property type="entry name" value="DUF2510"/>
</dbReference>
<evidence type="ECO:0000313" key="6">
    <source>
        <dbReference type="Proteomes" id="UP000561726"/>
    </source>
</evidence>
<evidence type="ECO:0000259" key="2">
    <source>
        <dbReference type="Pfam" id="PF10708"/>
    </source>
</evidence>
<accession>A0A099J2H9</accession>
<sequence>MRWWDGAQWTDHQQAVATEPLPPPKIRASGCLVAFLVVLGITVVGIAAFIGVGASTGGAVSEQQDEGFKVVYHAGGSATGGSITMSTPNGIQQHDVSLPLKSTSGETGVHFTVGNGEFLSIMIQNQADTGTVTCEIVVDGATVAQNTTSAAYGIASCDYGIPY</sequence>
<comment type="caution">
    <text evidence="3">The sequence shown here is derived from an EMBL/GenBank/DDBJ whole genome shotgun (WGS) entry which is preliminary data.</text>
</comment>
<evidence type="ECO:0000313" key="5">
    <source>
        <dbReference type="Proteomes" id="UP000029864"/>
    </source>
</evidence>
<dbReference type="Proteomes" id="UP000561726">
    <property type="component" value="Unassembled WGS sequence"/>
</dbReference>
<dbReference type="Proteomes" id="UP000029864">
    <property type="component" value="Unassembled WGS sequence"/>
</dbReference>
<keyword evidence="1" id="KW-0472">Membrane</keyword>
<organism evidence="3 5">
    <name type="scientific">Cryobacterium roopkundense</name>
    <dbReference type="NCBI Taxonomy" id="1001240"/>
    <lineage>
        <taxon>Bacteria</taxon>
        <taxon>Bacillati</taxon>
        <taxon>Actinomycetota</taxon>
        <taxon>Actinomycetes</taxon>
        <taxon>Micrococcales</taxon>
        <taxon>Microbacteriaceae</taxon>
        <taxon>Cryobacterium</taxon>
    </lineage>
</organism>
<evidence type="ECO:0000313" key="4">
    <source>
        <dbReference type="EMBL" id="MBB5643710.1"/>
    </source>
</evidence>
<evidence type="ECO:0000256" key="1">
    <source>
        <dbReference type="SAM" id="Phobius"/>
    </source>
</evidence>
<dbReference type="Pfam" id="PF10708">
    <property type="entry name" value="DUF2510"/>
    <property type="match status" value="1"/>
</dbReference>
<keyword evidence="5" id="KW-1185">Reference proteome</keyword>
<dbReference type="InterPro" id="IPR038468">
    <property type="entry name" value="MmpS_C"/>
</dbReference>
<dbReference type="Gene3D" id="2.60.40.2880">
    <property type="entry name" value="MmpS1-5, C-terminal soluble domain"/>
    <property type="match status" value="1"/>
</dbReference>
<dbReference type="AlphaFoldDB" id="A0A099J2H9"/>
<proteinExistence type="predicted"/>
<reference evidence="3 5" key="1">
    <citation type="submission" date="2014-08" db="EMBL/GenBank/DDBJ databases">
        <authorList>
            <person name="Sisinthy S."/>
        </authorList>
    </citation>
    <scope>NUCLEOTIDE SEQUENCE [LARGE SCALE GENOMIC DNA]</scope>
    <source>
        <strain evidence="3 5">RuG17</strain>
    </source>
</reference>
<evidence type="ECO:0000313" key="3">
    <source>
        <dbReference type="EMBL" id="KGJ71752.1"/>
    </source>
</evidence>